<proteinExistence type="inferred from homology"/>
<feature type="domain" description="Isopenicillin N synthase-like Fe(2+) 2OG dioxygenase" evidence="2">
    <location>
        <begin position="216"/>
        <end position="302"/>
    </location>
</feature>
<name>A0ABR4I7T7_9EURO</name>
<dbReference type="PRINTS" id="PR00682">
    <property type="entry name" value="IPNSYNTHASE"/>
</dbReference>
<dbReference type="Gene3D" id="2.60.120.330">
    <property type="entry name" value="B-lactam Antibiotic, Isopenicillin N Synthase, Chain"/>
    <property type="match status" value="1"/>
</dbReference>
<keyword evidence="5" id="KW-1185">Reference proteome</keyword>
<accession>A0ABR4I7T7</accession>
<protein>
    <submittedName>
        <fullName evidence="4">2OG-Fe(II) oxygenase family oxidoreductase</fullName>
    </submittedName>
</protein>
<evidence type="ECO:0000313" key="4">
    <source>
        <dbReference type="EMBL" id="KAL2823818.1"/>
    </source>
</evidence>
<comment type="similarity">
    <text evidence="1">Belongs to the iron/ascorbate-dependent oxidoreductase family.</text>
</comment>
<dbReference type="InterPro" id="IPR044861">
    <property type="entry name" value="IPNS-like_FE2OG_OXY"/>
</dbReference>
<evidence type="ECO:0000259" key="2">
    <source>
        <dbReference type="Pfam" id="PF03171"/>
    </source>
</evidence>
<feature type="domain" description="Non-haem dioxygenase N-terminal" evidence="3">
    <location>
        <begin position="36"/>
        <end position="138"/>
    </location>
</feature>
<evidence type="ECO:0000259" key="3">
    <source>
        <dbReference type="Pfam" id="PF14226"/>
    </source>
</evidence>
<sequence>MGTVTQTPAPVFTGSDIPTYHQVPETSFDLDWADLSTLDLSQFDQPGGKERLAKQLFEAIQNIGFFYIINFGLSQEDVDRQFSIGKQIFNLPIEEKLKYRAELEKGGYNGYKPMGLREISPGVIDKTEIYNIPKFIPALERLQPEIVNNNRPIIESFARHIHDEIVRKLLTLIAIILELPEDYFLQVHRYSEPSDCHLRYMKYHRRTAEENEKSAGIWVKGHTDFGSLTLLFRQPVAALQVRSSEGEWRWVKPYPGSITVNLADSLQFLTNGFLKSSIHRVVAPPPDQTDIDRLGVLYFVRPEDSLELRPVASEVLRRLGYDQAVDNSAVRITAGQWVKARVAKGVVDKGAARSDIGEQPIIGGVVAKYYD</sequence>
<dbReference type="EMBL" id="JBFXLS010000049">
    <property type="protein sequence ID" value="KAL2823818.1"/>
    <property type="molecule type" value="Genomic_DNA"/>
</dbReference>
<dbReference type="PANTHER" id="PTHR47990">
    <property type="entry name" value="2-OXOGLUTARATE (2OG) AND FE(II)-DEPENDENT OXYGENASE SUPERFAMILY PROTEIN-RELATED"/>
    <property type="match status" value="1"/>
</dbReference>
<dbReference type="SUPFAM" id="SSF51197">
    <property type="entry name" value="Clavaminate synthase-like"/>
    <property type="match status" value="1"/>
</dbReference>
<evidence type="ECO:0000256" key="1">
    <source>
        <dbReference type="ARBA" id="ARBA00008056"/>
    </source>
</evidence>
<dbReference type="InterPro" id="IPR027443">
    <property type="entry name" value="IPNS-like_sf"/>
</dbReference>
<dbReference type="InterPro" id="IPR026992">
    <property type="entry name" value="DIOX_N"/>
</dbReference>
<comment type="caution">
    <text evidence="4">The sequence shown here is derived from an EMBL/GenBank/DDBJ whole genome shotgun (WGS) entry which is preliminary data.</text>
</comment>
<evidence type="ECO:0000313" key="5">
    <source>
        <dbReference type="Proteomes" id="UP001610335"/>
    </source>
</evidence>
<gene>
    <name evidence="4" type="ORF">BDW59DRAFT_162979</name>
</gene>
<dbReference type="Pfam" id="PF14226">
    <property type="entry name" value="DIOX_N"/>
    <property type="match status" value="1"/>
</dbReference>
<dbReference type="Pfam" id="PF03171">
    <property type="entry name" value="2OG-FeII_Oxy"/>
    <property type="match status" value="1"/>
</dbReference>
<dbReference type="Proteomes" id="UP001610335">
    <property type="component" value="Unassembled WGS sequence"/>
</dbReference>
<reference evidence="4 5" key="1">
    <citation type="submission" date="2024-07" db="EMBL/GenBank/DDBJ databases">
        <title>Section-level genome sequencing and comparative genomics of Aspergillus sections Usti and Cavernicolus.</title>
        <authorList>
            <consortium name="Lawrence Berkeley National Laboratory"/>
            <person name="Nybo J.L."/>
            <person name="Vesth T.C."/>
            <person name="Theobald S."/>
            <person name="Frisvad J.C."/>
            <person name="Larsen T.O."/>
            <person name="Kjaerboelling I."/>
            <person name="Rothschild-Mancinelli K."/>
            <person name="Lyhne E.K."/>
            <person name="Kogle M.E."/>
            <person name="Barry K."/>
            <person name="Clum A."/>
            <person name="Na H."/>
            <person name="Ledsgaard L."/>
            <person name="Lin J."/>
            <person name="Lipzen A."/>
            <person name="Kuo A."/>
            <person name="Riley R."/>
            <person name="Mondo S."/>
            <person name="LaButti K."/>
            <person name="Haridas S."/>
            <person name="Pangalinan J."/>
            <person name="Salamov A.A."/>
            <person name="Simmons B.A."/>
            <person name="Magnuson J.K."/>
            <person name="Chen J."/>
            <person name="Drula E."/>
            <person name="Henrissat B."/>
            <person name="Wiebenga A."/>
            <person name="Lubbers R.J."/>
            <person name="Gomes A.C."/>
            <person name="Makela M.R."/>
            <person name="Stajich J."/>
            <person name="Grigoriev I.V."/>
            <person name="Mortensen U.H."/>
            <person name="De vries R.P."/>
            <person name="Baker S.E."/>
            <person name="Andersen M.R."/>
        </authorList>
    </citation>
    <scope>NUCLEOTIDE SEQUENCE [LARGE SCALE GENOMIC DNA]</scope>
    <source>
        <strain evidence="4 5">CBS 600.67</strain>
    </source>
</reference>
<dbReference type="InterPro" id="IPR050231">
    <property type="entry name" value="Iron_ascorbate_oxido_reductase"/>
</dbReference>
<organism evidence="4 5">
    <name type="scientific">Aspergillus cavernicola</name>
    <dbReference type="NCBI Taxonomy" id="176166"/>
    <lineage>
        <taxon>Eukaryota</taxon>
        <taxon>Fungi</taxon>
        <taxon>Dikarya</taxon>
        <taxon>Ascomycota</taxon>
        <taxon>Pezizomycotina</taxon>
        <taxon>Eurotiomycetes</taxon>
        <taxon>Eurotiomycetidae</taxon>
        <taxon>Eurotiales</taxon>
        <taxon>Aspergillaceae</taxon>
        <taxon>Aspergillus</taxon>
        <taxon>Aspergillus subgen. Nidulantes</taxon>
    </lineage>
</organism>